<organism evidence="1 2">
    <name type="scientific">Thalictrum thalictroides</name>
    <name type="common">Rue-anemone</name>
    <name type="synonym">Anemone thalictroides</name>
    <dbReference type="NCBI Taxonomy" id="46969"/>
    <lineage>
        <taxon>Eukaryota</taxon>
        <taxon>Viridiplantae</taxon>
        <taxon>Streptophyta</taxon>
        <taxon>Embryophyta</taxon>
        <taxon>Tracheophyta</taxon>
        <taxon>Spermatophyta</taxon>
        <taxon>Magnoliopsida</taxon>
        <taxon>Ranunculales</taxon>
        <taxon>Ranunculaceae</taxon>
        <taxon>Thalictroideae</taxon>
        <taxon>Thalictrum</taxon>
    </lineage>
</organism>
<dbReference type="EMBL" id="JABWDY010013776">
    <property type="protein sequence ID" value="KAF5198073.1"/>
    <property type="molecule type" value="Genomic_DNA"/>
</dbReference>
<reference evidence="1 2" key="1">
    <citation type="submission" date="2020-06" db="EMBL/GenBank/DDBJ databases">
        <title>Transcriptomic and genomic resources for Thalictrum thalictroides and T. hernandezii: Facilitating candidate gene discovery in an emerging model plant lineage.</title>
        <authorList>
            <person name="Arias T."/>
            <person name="Riano-Pachon D.M."/>
            <person name="Di Stilio V.S."/>
        </authorList>
    </citation>
    <scope>NUCLEOTIDE SEQUENCE [LARGE SCALE GENOMIC DNA]</scope>
    <source>
        <strain evidence="2">cv. WT478/WT964</strain>
        <tissue evidence="1">Leaves</tissue>
    </source>
</reference>
<keyword evidence="2" id="KW-1185">Reference proteome</keyword>
<dbReference type="Proteomes" id="UP000554482">
    <property type="component" value="Unassembled WGS sequence"/>
</dbReference>
<comment type="caution">
    <text evidence="1">The sequence shown here is derived from an EMBL/GenBank/DDBJ whole genome shotgun (WGS) entry which is preliminary data.</text>
</comment>
<evidence type="ECO:0000313" key="2">
    <source>
        <dbReference type="Proteomes" id="UP000554482"/>
    </source>
</evidence>
<accession>A0A7J6WM67</accession>
<protein>
    <submittedName>
        <fullName evidence="1">Uncharacterized protein</fullName>
    </submittedName>
</protein>
<proteinExistence type="predicted"/>
<name>A0A7J6WM67_THATH</name>
<dbReference type="AlphaFoldDB" id="A0A7J6WM67"/>
<evidence type="ECO:0000313" key="1">
    <source>
        <dbReference type="EMBL" id="KAF5198073.1"/>
    </source>
</evidence>
<sequence>MHTDEEANQLVEMPPLVNWEGSFKFTKWSPMAGAFSPEFIHNLAKGTRFSFRGIPYHLRIPSVLEVLAKACGPRWKIDEDSLNLNSQEISK</sequence>
<gene>
    <name evidence="1" type="ORF">FRX31_012340</name>
</gene>